<accession>A0A1K0IR96</accession>
<name>A0A1K0IR96_CUPNE</name>
<reference evidence="1" key="1">
    <citation type="submission" date="2016-09" db="EMBL/GenBank/DDBJ databases">
        <authorList>
            <person name="Capua I."/>
            <person name="De Benedictis P."/>
            <person name="Joannis T."/>
            <person name="Lombin L.H."/>
            <person name="Cattoli G."/>
        </authorList>
    </citation>
    <scope>NUCLEOTIDE SEQUENCE</scope>
    <source>
        <strain evidence="1">B9</strain>
    </source>
</reference>
<sequence length="204" mass="22519">MTSLPTTTIPRSAAVIDRSALAQQFPTQRHAPEFWEHLGRAIASFGCLEETLGKAIFAFTATTEYSEKDVEAALAKWPARLHSALSDTLKPLAEVYGKVVREHHEAEFPNVGDLVEDIKKAAEIRNALCHGSWRAPDASGKSALYYFNKQGEKFDTPVDIAWLRQLQAHVQDLVCAVINSVTVMGWQFPGGAGPGEEIWGRHHV</sequence>
<organism evidence="1">
    <name type="scientific">Cupriavidus necator</name>
    <name type="common">Alcaligenes eutrophus</name>
    <name type="synonym">Ralstonia eutropha</name>
    <dbReference type="NCBI Taxonomy" id="106590"/>
    <lineage>
        <taxon>Bacteria</taxon>
        <taxon>Pseudomonadati</taxon>
        <taxon>Pseudomonadota</taxon>
        <taxon>Betaproteobacteria</taxon>
        <taxon>Burkholderiales</taxon>
        <taxon>Burkholderiaceae</taxon>
        <taxon>Cupriavidus</taxon>
    </lineage>
</organism>
<dbReference type="RefSeq" id="WP_340530225.1">
    <property type="nucleotide sequence ID" value="NZ_FMSH01000503.1"/>
</dbReference>
<dbReference type="EMBL" id="FMSH01000503">
    <property type="protein sequence ID" value="SCU98977.1"/>
    <property type="molecule type" value="Genomic_DNA"/>
</dbReference>
<proteinExistence type="predicted"/>
<gene>
    <name evidence="1" type="ORF">CNECB9_560046</name>
</gene>
<protein>
    <submittedName>
        <fullName evidence="1">Uncharacterized protein</fullName>
    </submittedName>
</protein>
<dbReference type="AlphaFoldDB" id="A0A1K0IR96"/>
<evidence type="ECO:0000313" key="1">
    <source>
        <dbReference type="EMBL" id="SCU98977.1"/>
    </source>
</evidence>